<feature type="transmembrane region" description="Helical" evidence="11">
    <location>
        <begin position="60"/>
        <end position="83"/>
    </location>
</feature>
<keyword evidence="3" id="KW-0813">Transport</keyword>
<evidence type="ECO:0000313" key="14">
    <source>
        <dbReference type="Proteomes" id="UP000580910"/>
    </source>
</evidence>
<dbReference type="InterPro" id="IPR020846">
    <property type="entry name" value="MFS_dom"/>
</dbReference>
<sequence length="465" mass="49275">MTTTDHQQAGLEPSRRRTPGKAALAAWSGSALEYYDLAIYGTAAALVFPKVFFPEGNDSAATIAAFATFGVAYVARPIGSFFMGHVGDRLGRKKVMVGTLLLMGISTFLVGCLPTYKQVGLLAPALLVLLRLLQGLSAAGEQAGANSMSFEHAPDDRRGFFTSFTLSGTQGGQVLAPAVFLPLAAVLSEDQLLAWGWRIPFWVSAIVVFAGLKIRRSLDETPEFEAQSATDQRSDITTAASHTPLGLLFRHHWRGVLRVFFAAFIAMVNTTFQVFALNFATSDDYGVGISSTAMLWLAIVANLVAIGTIPFWARLSDRIGRKPVFVTGLIGTAVLVTAFLGAISTGNTPLVFLLGVALAGVVYSMPNAVWPATYAEYFPTSVRLSGMAVGTQFGFALAGFTPTIAGWIMAGEAGNWWKVAAFAAGACVVSAIAVLSGPSNTHRIATRDIGRRTAPVDARVAVPAL</sequence>
<feature type="transmembrane region" description="Helical" evidence="11">
    <location>
        <begin position="24"/>
        <end position="48"/>
    </location>
</feature>
<dbReference type="GO" id="GO:0015293">
    <property type="term" value="F:symporter activity"/>
    <property type="evidence" value="ECO:0007669"/>
    <property type="project" value="UniProtKB-KW"/>
</dbReference>
<proteinExistence type="inferred from homology"/>
<dbReference type="AlphaFoldDB" id="A0A7W3J487"/>
<evidence type="ECO:0000256" key="5">
    <source>
        <dbReference type="ARBA" id="ARBA00022692"/>
    </source>
</evidence>
<dbReference type="PANTHER" id="PTHR43045:SF1">
    <property type="entry name" value="SHIKIMATE TRANSPORTER"/>
    <property type="match status" value="1"/>
</dbReference>
<dbReference type="PANTHER" id="PTHR43045">
    <property type="entry name" value="SHIKIMATE TRANSPORTER"/>
    <property type="match status" value="1"/>
</dbReference>
<evidence type="ECO:0000256" key="2">
    <source>
        <dbReference type="ARBA" id="ARBA00008240"/>
    </source>
</evidence>
<dbReference type="InterPro" id="IPR005828">
    <property type="entry name" value="MFS_sugar_transport-like"/>
</dbReference>
<gene>
    <name evidence="13" type="ORF">FB382_004199</name>
</gene>
<name>A0A7W3J487_9ACTN</name>
<dbReference type="Gene3D" id="1.20.1250.20">
    <property type="entry name" value="MFS general substrate transporter like domains"/>
    <property type="match status" value="2"/>
</dbReference>
<feature type="domain" description="Major facilitator superfamily (MFS) profile" evidence="12">
    <location>
        <begin position="22"/>
        <end position="442"/>
    </location>
</feature>
<accession>A0A7W3J487</accession>
<dbReference type="CDD" id="cd17369">
    <property type="entry name" value="MFS_ShiA_like"/>
    <property type="match status" value="1"/>
</dbReference>
<evidence type="ECO:0000256" key="4">
    <source>
        <dbReference type="ARBA" id="ARBA00022475"/>
    </source>
</evidence>
<comment type="function">
    <text evidence="9">May be a proton symporter involved in the uptake of osmolytes such as proline and glycine betaine.</text>
</comment>
<keyword evidence="8 11" id="KW-0472">Membrane</keyword>
<dbReference type="RefSeq" id="WP_182541870.1">
    <property type="nucleotide sequence ID" value="NZ_JACGXA010000003.1"/>
</dbReference>
<comment type="similarity">
    <text evidence="2">Belongs to the major facilitator superfamily. Metabolite:H+ Symporter (MHS) family (TC 2.A.1.6) family.</text>
</comment>
<dbReference type="FunFam" id="1.20.1250.20:FF:000001">
    <property type="entry name" value="Dicarboxylate MFS transporter"/>
    <property type="match status" value="1"/>
</dbReference>
<feature type="transmembrane region" description="Helical" evidence="11">
    <location>
        <begin position="95"/>
        <end position="116"/>
    </location>
</feature>
<keyword evidence="6" id="KW-0769">Symport</keyword>
<feature type="transmembrane region" description="Helical" evidence="11">
    <location>
        <begin position="384"/>
        <end position="410"/>
    </location>
</feature>
<feature type="transmembrane region" description="Helical" evidence="11">
    <location>
        <begin position="192"/>
        <end position="212"/>
    </location>
</feature>
<feature type="transmembrane region" description="Helical" evidence="11">
    <location>
        <begin position="350"/>
        <end position="372"/>
    </location>
</feature>
<feature type="transmembrane region" description="Helical" evidence="11">
    <location>
        <begin position="416"/>
        <end position="437"/>
    </location>
</feature>
<evidence type="ECO:0000256" key="9">
    <source>
        <dbReference type="ARBA" id="ARBA00037295"/>
    </source>
</evidence>
<dbReference type="GO" id="GO:0005886">
    <property type="term" value="C:plasma membrane"/>
    <property type="evidence" value="ECO:0007669"/>
    <property type="project" value="UniProtKB-SubCell"/>
</dbReference>
<dbReference type="SUPFAM" id="SSF103473">
    <property type="entry name" value="MFS general substrate transporter"/>
    <property type="match status" value="1"/>
</dbReference>
<keyword evidence="5 11" id="KW-0812">Transmembrane</keyword>
<evidence type="ECO:0000256" key="11">
    <source>
        <dbReference type="SAM" id="Phobius"/>
    </source>
</evidence>
<evidence type="ECO:0000256" key="6">
    <source>
        <dbReference type="ARBA" id="ARBA00022847"/>
    </source>
</evidence>
<dbReference type="InterPro" id="IPR036259">
    <property type="entry name" value="MFS_trans_sf"/>
</dbReference>
<evidence type="ECO:0000256" key="1">
    <source>
        <dbReference type="ARBA" id="ARBA00004651"/>
    </source>
</evidence>
<feature type="transmembrane region" description="Helical" evidence="11">
    <location>
        <begin position="324"/>
        <end position="344"/>
    </location>
</feature>
<keyword evidence="4" id="KW-1003">Cell membrane</keyword>
<evidence type="ECO:0000256" key="8">
    <source>
        <dbReference type="ARBA" id="ARBA00023136"/>
    </source>
</evidence>
<dbReference type="Pfam" id="PF00083">
    <property type="entry name" value="Sugar_tr"/>
    <property type="match status" value="1"/>
</dbReference>
<comment type="caution">
    <text evidence="13">The sequence shown here is derived from an EMBL/GenBank/DDBJ whole genome shotgun (WGS) entry which is preliminary data.</text>
</comment>
<feature type="transmembrane region" description="Helical" evidence="11">
    <location>
        <begin position="293"/>
        <end position="312"/>
    </location>
</feature>
<evidence type="ECO:0000256" key="3">
    <source>
        <dbReference type="ARBA" id="ARBA00022448"/>
    </source>
</evidence>
<evidence type="ECO:0000256" key="7">
    <source>
        <dbReference type="ARBA" id="ARBA00022989"/>
    </source>
</evidence>
<protein>
    <recommendedName>
        <fullName evidence="10">Putative proline/betaine transporter</fullName>
    </recommendedName>
</protein>
<keyword evidence="14" id="KW-1185">Reference proteome</keyword>
<feature type="transmembrane region" description="Helical" evidence="11">
    <location>
        <begin position="259"/>
        <end position="281"/>
    </location>
</feature>
<reference evidence="13 14" key="1">
    <citation type="submission" date="2020-07" db="EMBL/GenBank/DDBJ databases">
        <title>Sequencing the genomes of 1000 actinobacteria strains.</title>
        <authorList>
            <person name="Klenk H.-P."/>
        </authorList>
    </citation>
    <scope>NUCLEOTIDE SEQUENCE [LARGE SCALE GENOMIC DNA]</scope>
    <source>
        <strain evidence="13 14">DSM 21349</strain>
    </source>
</reference>
<dbReference type="Proteomes" id="UP000580910">
    <property type="component" value="Unassembled WGS sequence"/>
</dbReference>
<evidence type="ECO:0000256" key="10">
    <source>
        <dbReference type="ARBA" id="ARBA00039918"/>
    </source>
</evidence>
<dbReference type="PROSITE" id="PS50850">
    <property type="entry name" value="MFS"/>
    <property type="match status" value="1"/>
</dbReference>
<organism evidence="13 14">
    <name type="scientific">Nocardioides ginsengisegetis</name>
    <dbReference type="NCBI Taxonomy" id="661491"/>
    <lineage>
        <taxon>Bacteria</taxon>
        <taxon>Bacillati</taxon>
        <taxon>Actinomycetota</taxon>
        <taxon>Actinomycetes</taxon>
        <taxon>Propionibacteriales</taxon>
        <taxon>Nocardioidaceae</taxon>
        <taxon>Nocardioides</taxon>
    </lineage>
</organism>
<comment type="subcellular location">
    <subcellularLocation>
        <location evidence="1">Cell membrane</location>
        <topology evidence="1">Multi-pass membrane protein</topology>
    </subcellularLocation>
</comment>
<evidence type="ECO:0000259" key="12">
    <source>
        <dbReference type="PROSITE" id="PS50850"/>
    </source>
</evidence>
<keyword evidence="7 11" id="KW-1133">Transmembrane helix</keyword>
<dbReference type="EMBL" id="JACGXA010000003">
    <property type="protein sequence ID" value="MBA8805854.1"/>
    <property type="molecule type" value="Genomic_DNA"/>
</dbReference>
<evidence type="ECO:0000313" key="13">
    <source>
        <dbReference type="EMBL" id="MBA8805854.1"/>
    </source>
</evidence>